<protein>
    <submittedName>
        <fullName evidence="2">DUF2975 domain-containing protein</fullName>
    </submittedName>
</protein>
<accession>A0A3R8JVB3</accession>
<comment type="caution">
    <text evidence="2">The sequence shown here is derived from an EMBL/GenBank/DDBJ whole genome shotgun (WGS) entry which is preliminary data.</text>
</comment>
<keyword evidence="1" id="KW-0472">Membrane</keyword>
<name>A0A3R8JVB3_9FIRM</name>
<keyword evidence="3" id="KW-1185">Reference proteome</keyword>
<dbReference type="EMBL" id="RHJS01000002">
    <property type="protein sequence ID" value="RRK35349.1"/>
    <property type="molecule type" value="Genomic_DNA"/>
</dbReference>
<feature type="transmembrane region" description="Helical" evidence="1">
    <location>
        <begin position="46"/>
        <end position="68"/>
    </location>
</feature>
<dbReference type="AlphaFoldDB" id="A0A3R8JVB3"/>
<keyword evidence="1" id="KW-0812">Transmembrane</keyword>
<reference evidence="2" key="1">
    <citation type="submission" date="2018-10" db="EMBL/GenBank/DDBJ databases">
        <title>Schaedlerella arabinophila gen. nov. sp. nov., isolated from the mouse intestinal tract and comparative analysis with the genome of the closely related altered Schaedler flora strain ASF502.</title>
        <authorList>
            <person name="Miyake S."/>
            <person name="Soh M."/>
            <person name="Seedorf H."/>
        </authorList>
    </citation>
    <scope>NUCLEOTIDE SEQUENCE [LARGE SCALE GENOMIC DNA]</scope>
    <source>
        <strain evidence="2">DSM 106076</strain>
    </source>
</reference>
<keyword evidence="1" id="KW-1133">Transmembrane helix</keyword>
<evidence type="ECO:0000313" key="2">
    <source>
        <dbReference type="EMBL" id="RRK35349.1"/>
    </source>
</evidence>
<dbReference type="Pfam" id="PF11188">
    <property type="entry name" value="DUF2975"/>
    <property type="match status" value="1"/>
</dbReference>
<dbReference type="InterPro" id="IPR021354">
    <property type="entry name" value="DUF2975"/>
</dbReference>
<gene>
    <name evidence="2" type="ORF">EBB54_13805</name>
</gene>
<sequence>MYGEKLIRMTKLMLDGMFYCGIAVIVTLPLSLRYAGRHYSRAFQEYYVLMLLIFAAAGACGIVIVGELRKMMRTVEQKNCFVSENVKSLEVMGITSAVIVALFFVKCFFLPTPATFIIVLTFFIAGLFSGVLSFVFREAIRYKEENDLTI</sequence>
<feature type="transmembrane region" description="Helical" evidence="1">
    <location>
        <begin position="117"/>
        <end position="136"/>
    </location>
</feature>
<evidence type="ECO:0000256" key="1">
    <source>
        <dbReference type="SAM" id="Phobius"/>
    </source>
</evidence>
<feature type="transmembrane region" description="Helical" evidence="1">
    <location>
        <begin position="89"/>
        <end position="111"/>
    </location>
</feature>
<proteinExistence type="predicted"/>
<feature type="transmembrane region" description="Helical" evidence="1">
    <location>
        <begin position="12"/>
        <end position="34"/>
    </location>
</feature>
<evidence type="ECO:0000313" key="3">
    <source>
        <dbReference type="Proteomes" id="UP000274920"/>
    </source>
</evidence>
<dbReference type="Proteomes" id="UP000274920">
    <property type="component" value="Unassembled WGS sequence"/>
</dbReference>
<organism evidence="2 3">
    <name type="scientific">Schaedlerella arabinosiphila</name>
    <dbReference type="NCBI Taxonomy" id="2044587"/>
    <lineage>
        <taxon>Bacteria</taxon>
        <taxon>Bacillati</taxon>
        <taxon>Bacillota</taxon>
        <taxon>Clostridia</taxon>
        <taxon>Lachnospirales</taxon>
        <taxon>Lachnospiraceae</taxon>
        <taxon>Schaedlerella</taxon>
    </lineage>
</organism>
<dbReference type="RefSeq" id="WP_125127798.1">
    <property type="nucleotide sequence ID" value="NZ_RHJS01000002.1"/>
</dbReference>